<dbReference type="Proteomes" id="UP000436088">
    <property type="component" value="Unassembled WGS sequence"/>
</dbReference>
<organism evidence="3 4">
    <name type="scientific">Hibiscus syriacus</name>
    <name type="common">Rose of Sharon</name>
    <dbReference type="NCBI Taxonomy" id="106335"/>
    <lineage>
        <taxon>Eukaryota</taxon>
        <taxon>Viridiplantae</taxon>
        <taxon>Streptophyta</taxon>
        <taxon>Embryophyta</taxon>
        <taxon>Tracheophyta</taxon>
        <taxon>Spermatophyta</taxon>
        <taxon>Magnoliopsida</taxon>
        <taxon>eudicotyledons</taxon>
        <taxon>Gunneridae</taxon>
        <taxon>Pentapetalae</taxon>
        <taxon>rosids</taxon>
        <taxon>malvids</taxon>
        <taxon>Malvales</taxon>
        <taxon>Malvaceae</taxon>
        <taxon>Malvoideae</taxon>
        <taxon>Hibiscus</taxon>
    </lineage>
</organism>
<feature type="transmembrane region" description="Helical" evidence="1">
    <location>
        <begin position="113"/>
        <end position="135"/>
    </location>
</feature>
<dbReference type="AlphaFoldDB" id="A0A6A3AWZ3"/>
<reference evidence="3" key="1">
    <citation type="submission" date="2019-09" db="EMBL/GenBank/DDBJ databases">
        <title>Draft genome information of white flower Hibiscus syriacus.</title>
        <authorList>
            <person name="Kim Y.-M."/>
        </authorList>
    </citation>
    <scope>NUCLEOTIDE SEQUENCE [LARGE SCALE GENOMIC DNA]</scope>
    <source>
        <strain evidence="3">YM2019G1</strain>
    </source>
</reference>
<evidence type="ECO:0000313" key="4">
    <source>
        <dbReference type="Proteomes" id="UP000436088"/>
    </source>
</evidence>
<name>A0A6A3AWZ3_HIBSY</name>
<protein>
    <recommendedName>
        <fullName evidence="2">Reverse transcriptase zinc-binding domain-containing protein</fullName>
    </recommendedName>
</protein>
<keyword evidence="4" id="KW-1185">Reference proteome</keyword>
<comment type="caution">
    <text evidence="3">The sequence shown here is derived from an EMBL/GenBank/DDBJ whole genome shotgun (WGS) entry which is preliminary data.</text>
</comment>
<accession>A0A6A3AWZ3</accession>
<evidence type="ECO:0000313" key="3">
    <source>
        <dbReference type="EMBL" id="KAE8709274.1"/>
    </source>
</evidence>
<dbReference type="EMBL" id="VEPZ02000937">
    <property type="protein sequence ID" value="KAE8709274.1"/>
    <property type="molecule type" value="Genomic_DNA"/>
</dbReference>
<feature type="domain" description="Reverse transcriptase zinc-binding" evidence="2">
    <location>
        <begin position="19"/>
        <end position="75"/>
    </location>
</feature>
<keyword evidence="1" id="KW-0812">Transmembrane</keyword>
<keyword evidence="1" id="KW-1133">Transmembrane helix</keyword>
<evidence type="ECO:0000259" key="2">
    <source>
        <dbReference type="Pfam" id="PF13966"/>
    </source>
</evidence>
<gene>
    <name evidence="3" type="ORF">F3Y22_tig00110332pilonHSYRG01231</name>
</gene>
<keyword evidence="1" id="KW-0472">Membrane</keyword>
<evidence type="ECO:0000256" key="1">
    <source>
        <dbReference type="SAM" id="Phobius"/>
    </source>
</evidence>
<sequence length="219" mass="24311">MDQRQLSIVTSPLWLFFSRLEVPPKIRIFCWRLAHEALSVCQRLKLVGLSDEHSLMCGVATETCLHTIRDCPDMVQILQSTSIIGFKAGANVSSCVEWLDTLRTIMSLDAFRLILVVYIFHGTVATYAAVGLSGLSISSSGSSFESWSKPPEYVLKVNVDAMQLLLSRMADKRSFSHNIWPPTCLLLVSILPPLDKFSAITKATELLVFDAPKALLPIL</sequence>
<dbReference type="Pfam" id="PF13966">
    <property type="entry name" value="zf-RVT"/>
    <property type="match status" value="1"/>
</dbReference>
<proteinExistence type="predicted"/>
<dbReference type="InterPro" id="IPR026960">
    <property type="entry name" value="RVT-Znf"/>
</dbReference>